<proteinExistence type="predicted"/>
<evidence type="ECO:0000256" key="1">
    <source>
        <dbReference type="SAM" id="MobiDB-lite"/>
    </source>
</evidence>
<dbReference type="GeneID" id="3923067"/>
<dbReference type="PANTHER" id="PTHR36842">
    <property type="entry name" value="PROTEIN TOLB HOMOLOG"/>
    <property type="match status" value="1"/>
</dbReference>
<dbReference type="InterPro" id="IPR035986">
    <property type="entry name" value="PKD_dom_sf"/>
</dbReference>
<feature type="domain" description="PKD" evidence="2">
    <location>
        <begin position="38"/>
        <end position="112"/>
    </location>
</feature>
<dbReference type="InterPro" id="IPR000601">
    <property type="entry name" value="PKD_dom"/>
</dbReference>
<dbReference type="Gene3D" id="2.60.40.10">
    <property type="entry name" value="Immunoglobulins"/>
    <property type="match status" value="2"/>
</dbReference>
<feature type="domain" description="PKD" evidence="2">
    <location>
        <begin position="123"/>
        <end position="189"/>
    </location>
</feature>
<dbReference type="InterPro" id="IPR022409">
    <property type="entry name" value="PKD/Chitinase_dom"/>
</dbReference>
<sequence>MGNINNCLKILILFLVVTGLFCVQVSAITADARIGPLKGTAPLNVMFTDASVGKPIEWHWDFGDGYTGDGPRTMHTYMTPGTYTVTLLVLDAQGGSDTATFNQAISVTANPFMPVMPMSLPSFSADFTGGPQSGPAPLAVSFADLSKGEPKTWVWDFGDGTTSIDQNPVHIYSTPGTYTVTLKIAKDSSTGMKERKNYISVTPGTGIPDQQVVSSSSASSSTEGEPGQSMSTPENAPSEYAFMVEPTPEEGYSCQSDLSLVTESETIRSGEDFMITVNGNPLEKVYFWISMKEGNTSEEMNPPVILDNEMVFDKPEGPFSIGQYVPDKNTGASITELIVDNESAYATGLYGLVALDKNGEHVIMIQAKETSPGVYIANAITGEPGKEGGCISQLQVKILP</sequence>
<dbReference type="eggNOG" id="arCOG06836">
    <property type="taxonomic scope" value="Archaea"/>
</dbReference>
<dbReference type="Pfam" id="PF18911">
    <property type="entry name" value="PKD_4"/>
    <property type="match status" value="2"/>
</dbReference>
<organism evidence="3 4">
    <name type="scientific">Methanospirillum hungatei JF-1 (strain ATCC 27890 / DSM 864 / NBRC 100397 / JF-1)</name>
    <dbReference type="NCBI Taxonomy" id="323259"/>
    <lineage>
        <taxon>Archaea</taxon>
        <taxon>Methanobacteriati</taxon>
        <taxon>Methanobacteriota</taxon>
        <taxon>Stenosarchaea group</taxon>
        <taxon>Methanomicrobia</taxon>
        <taxon>Methanomicrobiales</taxon>
        <taxon>Methanospirillaceae</taxon>
        <taxon>Methanospirillum</taxon>
    </lineage>
</organism>
<dbReference type="AlphaFoldDB" id="Q2FQK7"/>
<name>Q2FQK7_METHJ</name>
<dbReference type="EnsemblBacteria" id="ABD40695">
    <property type="protein sequence ID" value="ABD40695"/>
    <property type="gene ID" value="Mhun_0945"/>
</dbReference>
<reference evidence="4" key="1">
    <citation type="journal article" date="2016" name="Stand. Genomic Sci.">
        <title>Complete genome sequence of Methanospirillum hungatei type strain JF1.</title>
        <authorList>
            <person name="Gunsalus R.P."/>
            <person name="Cook L.E."/>
            <person name="Crable B."/>
            <person name="Rohlin L."/>
            <person name="McDonald E."/>
            <person name="Mouttaki H."/>
            <person name="Sieber J.R."/>
            <person name="Poweleit N."/>
            <person name="Zhou H."/>
            <person name="Lapidus A.L."/>
            <person name="Daligault H.E."/>
            <person name="Land M."/>
            <person name="Gilna P."/>
            <person name="Ivanova N."/>
            <person name="Kyrpides N."/>
            <person name="Culley D.E."/>
            <person name="McInerney M.J."/>
        </authorList>
    </citation>
    <scope>NUCLEOTIDE SEQUENCE [LARGE SCALE GENOMIC DNA]</scope>
    <source>
        <strain evidence="4">ATCC 27890 / DSM 864 / NBRC 100397 / JF-1</strain>
    </source>
</reference>
<dbReference type="PROSITE" id="PS50093">
    <property type="entry name" value="PKD"/>
    <property type="match status" value="2"/>
</dbReference>
<evidence type="ECO:0000313" key="4">
    <source>
        <dbReference type="Proteomes" id="UP000001941"/>
    </source>
</evidence>
<dbReference type="HOGENOM" id="CLU_688135_0_0_2"/>
<dbReference type="EMBL" id="CP000254">
    <property type="protein sequence ID" value="ABD40695.1"/>
    <property type="molecule type" value="Genomic_DNA"/>
</dbReference>
<dbReference type="STRING" id="323259.Mhun_0945"/>
<gene>
    <name evidence="3" type="ordered locus">Mhun_0945</name>
</gene>
<accession>Q2FQK7</accession>
<keyword evidence="4" id="KW-1185">Reference proteome</keyword>
<dbReference type="FunFam" id="2.60.40.10:FF:000270">
    <property type="entry name" value="Cell surface protein"/>
    <property type="match status" value="1"/>
</dbReference>
<dbReference type="RefSeq" id="WP_011447974.1">
    <property type="nucleotide sequence ID" value="NC_007796.1"/>
</dbReference>
<dbReference type="InParanoid" id="Q2FQK7"/>
<evidence type="ECO:0000313" key="3">
    <source>
        <dbReference type="EMBL" id="ABD40695.1"/>
    </source>
</evidence>
<dbReference type="SUPFAM" id="SSF49299">
    <property type="entry name" value="PKD domain"/>
    <property type="match status" value="2"/>
</dbReference>
<dbReference type="KEGG" id="mhu:Mhun_0945"/>
<dbReference type="Proteomes" id="UP000001941">
    <property type="component" value="Chromosome"/>
</dbReference>
<feature type="region of interest" description="Disordered" evidence="1">
    <location>
        <begin position="200"/>
        <end position="236"/>
    </location>
</feature>
<dbReference type="SMART" id="SM00089">
    <property type="entry name" value="PKD"/>
    <property type="match status" value="2"/>
</dbReference>
<dbReference type="PANTHER" id="PTHR36842:SF1">
    <property type="entry name" value="PROTEIN TOLB"/>
    <property type="match status" value="1"/>
</dbReference>
<protein>
    <submittedName>
        <fullName evidence="3">PKD</fullName>
    </submittedName>
</protein>
<dbReference type="InterPro" id="IPR013783">
    <property type="entry name" value="Ig-like_fold"/>
</dbReference>
<dbReference type="CDD" id="cd00146">
    <property type="entry name" value="PKD"/>
    <property type="match status" value="2"/>
</dbReference>
<evidence type="ECO:0000259" key="2">
    <source>
        <dbReference type="PROSITE" id="PS50093"/>
    </source>
</evidence>